<dbReference type="AlphaFoldDB" id="A0A3Q7YC49"/>
<dbReference type="GO" id="GO:0005737">
    <property type="term" value="C:cytoplasm"/>
    <property type="evidence" value="ECO:0007669"/>
    <property type="project" value="UniProtKB-SubCell"/>
</dbReference>
<comment type="function">
    <text evidence="17">Ubiquitous transcription factor required for a diverse set of processes. It is a component of the CCR4 complex involved in the control of gene expression.</text>
</comment>
<keyword evidence="14" id="KW-0805">Transcription regulation</keyword>
<dbReference type="GO" id="GO:0046872">
    <property type="term" value="F:metal ion binding"/>
    <property type="evidence" value="ECO:0007669"/>
    <property type="project" value="UniProtKB-KW"/>
</dbReference>
<dbReference type="GO" id="GO:0003723">
    <property type="term" value="F:RNA binding"/>
    <property type="evidence" value="ECO:0007669"/>
    <property type="project" value="UniProtKB-KW"/>
</dbReference>
<keyword evidence="13" id="KW-0694">RNA-binding</keyword>
<evidence type="ECO:0000256" key="3">
    <source>
        <dbReference type="ARBA" id="ARBA00004123"/>
    </source>
</evidence>
<evidence type="ECO:0000256" key="5">
    <source>
        <dbReference type="ARBA" id="ARBA00008372"/>
    </source>
</evidence>
<evidence type="ECO:0000256" key="17">
    <source>
        <dbReference type="ARBA" id="ARBA00025148"/>
    </source>
</evidence>
<dbReference type="InterPro" id="IPR036397">
    <property type="entry name" value="RNaseH_sf"/>
</dbReference>
<evidence type="ECO:0000256" key="14">
    <source>
        <dbReference type="ARBA" id="ARBA00023015"/>
    </source>
</evidence>
<reference evidence="19" key="2">
    <citation type="submission" date="2025-08" db="UniProtKB">
        <authorList>
            <consortium name="RefSeq"/>
        </authorList>
    </citation>
    <scope>IDENTIFICATION</scope>
    <source>
        <tissue evidence="19">Etiolated seedlings</tissue>
    </source>
</reference>
<accession>A0A3Q7YC49</accession>
<evidence type="ECO:0000256" key="15">
    <source>
        <dbReference type="ARBA" id="ARBA00023163"/>
    </source>
</evidence>
<evidence type="ECO:0000256" key="2">
    <source>
        <dbReference type="ARBA" id="ARBA00001968"/>
    </source>
</evidence>
<dbReference type="EC" id="3.1.13.4" evidence="7"/>
<evidence type="ECO:0000256" key="10">
    <source>
        <dbReference type="ARBA" id="ARBA00022723"/>
    </source>
</evidence>
<dbReference type="InterPro" id="IPR039637">
    <property type="entry name" value="CNOT7/CNOT8/Pop2"/>
</dbReference>
<keyword evidence="9" id="KW-0540">Nuclease</keyword>
<dbReference type="STRING" id="3827.A0A3Q7YC49"/>
<comment type="cofactor">
    <cofactor evidence="2">
        <name>a divalent metal cation</name>
        <dbReference type="ChEBI" id="CHEBI:60240"/>
    </cofactor>
</comment>
<dbReference type="InterPro" id="IPR012337">
    <property type="entry name" value="RNaseH-like_sf"/>
</dbReference>
<dbReference type="InterPro" id="IPR006941">
    <property type="entry name" value="RNase_CAF1"/>
</dbReference>
<evidence type="ECO:0000256" key="7">
    <source>
        <dbReference type="ARBA" id="ARBA00012161"/>
    </source>
</evidence>
<evidence type="ECO:0000256" key="4">
    <source>
        <dbReference type="ARBA" id="ARBA00004496"/>
    </source>
</evidence>
<evidence type="ECO:0000313" key="19">
    <source>
        <dbReference type="RefSeq" id="XP_027191127.1"/>
    </source>
</evidence>
<dbReference type="GO" id="GO:0030014">
    <property type="term" value="C:CCR4-NOT complex"/>
    <property type="evidence" value="ECO:0007669"/>
    <property type="project" value="InterPro"/>
</dbReference>
<evidence type="ECO:0000256" key="13">
    <source>
        <dbReference type="ARBA" id="ARBA00022884"/>
    </source>
</evidence>
<keyword evidence="16" id="KW-0539">Nucleus</keyword>
<dbReference type="SUPFAM" id="SSF53098">
    <property type="entry name" value="Ribonuclease H-like"/>
    <property type="match status" value="1"/>
</dbReference>
<name>A0A3Q7YC49_CICAR</name>
<sequence length="280" mass="32068">MSKPNQEPPSILIREVWASNLAYEFYLIREAIGRYPVVSMDTEFPGVIHFSTVDATIPSHRRQTQPVDCYNYLKANVDNLKLIQVGLTLTDAKGNFPQFGSNKAYVWQFNFCDFDIERDLCDPASIELLRRQGIDFNRNRSHGIDSARFGEMLITSGLVFNKSVVWVTFHSAYDFGYLVKTLTRQNLPDKLEDFLHVLRNFFGDNVYDIKHIIRFCNALYGGLERVATTLNVGRAVGNSHQAGSDSLLTWHSFQRMIDLYFVNNEVQKHAGVLFGLEIKI</sequence>
<dbReference type="Proteomes" id="UP000087171">
    <property type="component" value="Chromosome Ca1"/>
</dbReference>
<keyword evidence="12" id="KW-0269">Exonuclease</keyword>
<evidence type="ECO:0000256" key="8">
    <source>
        <dbReference type="ARBA" id="ARBA00022490"/>
    </source>
</evidence>
<dbReference type="Gene3D" id="3.30.420.10">
    <property type="entry name" value="Ribonuclease H-like superfamily/Ribonuclease H"/>
    <property type="match status" value="1"/>
</dbReference>
<keyword evidence="18" id="KW-1185">Reference proteome</keyword>
<evidence type="ECO:0000313" key="18">
    <source>
        <dbReference type="Proteomes" id="UP000087171"/>
    </source>
</evidence>
<dbReference type="Pfam" id="PF04857">
    <property type="entry name" value="CAF1"/>
    <property type="match status" value="1"/>
</dbReference>
<keyword evidence="11" id="KW-0378">Hydrolase</keyword>
<dbReference type="PANTHER" id="PTHR10797">
    <property type="entry name" value="CCR4-NOT TRANSCRIPTION COMPLEX SUBUNIT"/>
    <property type="match status" value="1"/>
</dbReference>
<evidence type="ECO:0000256" key="11">
    <source>
        <dbReference type="ARBA" id="ARBA00022801"/>
    </source>
</evidence>
<evidence type="ECO:0000256" key="6">
    <source>
        <dbReference type="ARBA" id="ARBA00011757"/>
    </source>
</evidence>
<protein>
    <recommendedName>
        <fullName evidence="7">poly(A)-specific ribonuclease</fullName>
        <ecNumber evidence="7">3.1.13.4</ecNumber>
    </recommendedName>
</protein>
<comment type="subunit">
    <text evidence="6">Component of the CCR4-NOT complex, at least composed of CRR4 and CAF1 proteins.</text>
</comment>
<evidence type="ECO:0000256" key="12">
    <source>
        <dbReference type="ARBA" id="ARBA00022839"/>
    </source>
</evidence>
<reference evidence="18" key="1">
    <citation type="journal article" date="2013" name="Nat. Biotechnol.">
        <title>Draft genome sequence of chickpea (Cicer arietinum) provides a resource for trait improvement.</title>
        <authorList>
            <person name="Varshney R.K."/>
            <person name="Song C."/>
            <person name="Saxena R.K."/>
            <person name="Azam S."/>
            <person name="Yu S."/>
            <person name="Sharpe A.G."/>
            <person name="Cannon S."/>
            <person name="Baek J."/>
            <person name="Rosen B.D."/>
            <person name="Tar'an B."/>
            <person name="Millan T."/>
            <person name="Zhang X."/>
            <person name="Ramsay L.D."/>
            <person name="Iwata A."/>
            <person name="Wang Y."/>
            <person name="Nelson W."/>
            <person name="Farmer A.D."/>
            <person name="Gaur P.M."/>
            <person name="Soderlund C."/>
            <person name="Penmetsa R.V."/>
            <person name="Xu C."/>
            <person name="Bharti A.K."/>
            <person name="He W."/>
            <person name="Winter P."/>
            <person name="Zhao S."/>
            <person name="Hane J.K."/>
            <person name="Carrasquilla-Garcia N."/>
            <person name="Condie J.A."/>
            <person name="Upadhyaya H.D."/>
            <person name="Luo M.C."/>
            <person name="Thudi M."/>
            <person name="Gowda C.L."/>
            <person name="Singh N.P."/>
            <person name="Lichtenzveig J."/>
            <person name="Gali K.K."/>
            <person name="Rubio J."/>
            <person name="Nadarajan N."/>
            <person name="Dolezel J."/>
            <person name="Bansal K.C."/>
            <person name="Xu X."/>
            <person name="Edwards D."/>
            <person name="Zhang G."/>
            <person name="Kahl G."/>
            <person name="Gil J."/>
            <person name="Singh K.B."/>
            <person name="Datta S.K."/>
            <person name="Jackson S.A."/>
            <person name="Wang J."/>
            <person name="Cook D.R."/>
        </authorList>
    </citation>
    <scope>NUCLEOTIDE SEQUENCE [LARGE SCALE GENOMIC DNA]</scope>
    <source>
        <strain evidence="18">cv. CDC Frontier</strain>
    </source>
</reference>
<dbReference type="GO" id="GO:0004535">
    <property type="term" value="F:poly(A)-specific ribonuclease activity"/>
    <property type="evidence" value="ECO:0007669"/>
    <property type="project" value="UniProtKB-EC"/>
</dbReference>
<evidence type="ECO:0000256" key="16">
    <source>
        <dbReference type="ARBA" id="ARBA00023242"/>
    </source>
</evidence>
<gene>
    <name evidence="19" type="primary">LOC101512128</name>
</gene>
<evidence type="ECO:0000256" key="9">
    <source>
        <dbReference type="ARBA" id="ARBA00022722"/>
    </source>
</evidence>
<dbReference type="PaxDb" id="3827-XP_004488564.1"/>
<keyword evidence="10" id="KW-0479">Metal-binding</keyword>
<evidence type="ECO:0000256" key="1">
    <source>
        <dbReference type="ARBA" id="ARBA00001663"/>
    </source>
</evidence>
<proteinExistence type="inferred from homology"/>
<dbReference type="OrthoDB" id="1164111at2759"/>
<keyword evidence="8" id="KW-0963">Cytoplasm</keyword>
<dbReference type="KEGG" id="cam:101512128"/>
<comment type="subcellular location">
    <subcellularLocation>
        <location evidence="4">Cytoplasm</location>
    </subcellularLocation>
    <subcellularLocation>
        <location evidence="3">Nucleus</location>
    </subcellularLocation>
</comment>
<dbReference type="RefSeq" id="XP_027191127.1">
    <property type="nucleotide sequence ID" value="XM_027335326.1"/>
</dbReference>
<comment type="similarity">
    <text evidence="5">Belongs to the CAF1 family.</text>
</comment>
<dbReference type="GO" id="GO:0005634">
    <property type="term" value="C:nucleus"/>
    <property type="evidence" value="ECO:0007669"/>
    <property type="project" value="UniProtKB-SubCell"/>
</dbReference>
<dbReference type="GeneID" id="101512128"/>
<keyword evidence="15" id="KW-0804">Transcription</keyword>
<organism evidence="18 19">
    <name type="scientific">Cicer arietinum</name>
    <name type="common">Chickpea</name>
    <name type="synonym">Garbanzo</name>
    <dbReference type="NCBI Taxonomy" id="3827"/>
    <lineage>
        <taxon>Eukaryota</taxon>
        <taxon>Viridiplantae</taxon>
        <taxon>Streptophyta</taxon>
        <taxon>Embryophyta</taxon>
        <taxon>Tracheophyta</taxon>
        <taxon>Spermatophyta</taxon>
        <taxon>Magnoliopsida</taxon>
        <taxon>eudicotyledons</taxon>
        <taxon>Gunneridae</taxon>
        <taxon>Pentapetalae</taxon>
        <taxon>rosids</taxon>
        <taxon>fabids</taxon>
        <taxon>Fabales</taxon>
        <taxon>Fabaceae</taxon>
        <taxon>Papilionoideae</taxon>
        <taxon>50 kb inversion clade</taxon>
        <taxon>NPAAA clade</taxon>
        <taxon>Hologalegina</taxon>
        <taxon>IRL clade</taxon>
        <taxon>Cicereae</taxon>
        <taxon>Cicer</taxon>
    </lineage>
</organism>
<comment type="catalytic activity">
    <reaction evidence="1">
        <text>Exonucleolytic cleavage of poly(A) to 5'-AMP.</text>
        <dbReference type="EC" id="3.1.13.4"/>
    </reaction>
</comment>